<dbReference type="Pfam" id="PF12697">
    <property type="entry name" value="Abhydrolase_6"/>
    <property type="match status" value="1"/>
</dbReference>
<gene>
    <name evidence="2" type="ORF">SAMN04488085_108126</name>
</gene>
<dbReference type="STRING" id="504800.SAMN04488085_108126"/>
<dbReference type="Gene3D" id="3.40.50.1820">
    <property type="entry name" value="alpha/beta hydrolase"/>
    <property type="match status" value="1"/>
</dbReference>
<protein>
    <submittedName>
        <fullName evidence="2">Pimeloyl-ACP methyl ester carboxylesterase</fullName>
    </submittedName>
</protein>
<name>A0A1I4G2T4_9ACTN</name>
<dbReference type="Proteomes" id="UP000199152">
    <property type="component" value="Unassembled WGS sequence"/>
</dbReference>
<dbReference type="AlphaFoldDB" id="A0A1I4G2T4"/>
<dbReference type="GO" id="GO:0003824">
    <property type="term" value="F:catalytic activity"/>
    <property type="evidence" value="ECO:0007669"/>
    <property type="project" value="UniProtKB-ARBA"/>
</dbReference>
<dbReference type="InParanoid" id="A0A1I4G2T4"/>
<proteinExistence type="predicted"/>
<keyword evidence="3" id="KW-1185">Reference proteome</keyword>
<dbReference type="OrthoDB" id="9814966at2"/>
<dbReference type="SUPFAM" id="SSF53474">
    <property type="entry name" value="alpha/beta-Hydrolases"/>
    <property type="match status" value="1"/>
</dbReference>
<dbReference type="EMBL" id="FOSW01000008">
    <property type="protein sequence ID" value="SFL24354.1"/>
    <property type="molecule type" value="Genomic_DNA"/>
</dbReference>
<organism evidence="2 3">
    <name type="scientific">Geodermatophilus ruber</name>
    <dbReference type="NCBI Taxonomy" id="504800"/>
    <lineage>
        <taxon>Bacteria</taxon>
        <taxon>Bacillati</taxon>
        <taxon>Actinomycetota</taxon>
        <taxon>Actinomycetes</taxon>
        <taxon>Geodermatophilales</taxon>
        <taxon>Geodermatophilaceae</taxon>
        <taxon>Geodermatophilus</taxon>
    </lineage>
</organism>
<accession>A0A1I4G2T4</accession>
<dbReference type="PANTHER" id="PTHR37017:SF11">
    <property type="entry name" value="ESTERASE_LIPASE_THIOESTERASE DOMAIN-CONTAINING PROTEIN"/>
    <property type="match status" value="1"/>
</dbReference>
<sequence>MHSGSASSLPTSTVTPTVVLVHGAWHGPWCWDKMLPLLAEQGLQVRTVDLPSSGPDVDALGTLDDDVAVVTALLDEVPGPKVLVGHSYGGLPITEAAAGRDDVVHLMYVCAFMLDVGVSLLDAAGGQPMSWWQVSEDGRSITAGRPESVFYDDCDPEETAAAVARLTPQSMSSCTTPLRAAAWSTVPSTYVVADLDPELPQAVQEMMAAGKATHVRHIDAAHSPFLSRPRELAALITETVRAAVAEPAER</sequence>
<evidence type="ECO:0000259" key="1">
    <source>
        <dbReference type="Pfam" id="PF12697"/>
    </source>
</evidence>
<dbReference type="PANTHER" id="PTHR37017">
    <property type="entry name" value="AB HYDROLASE-1 DOMAIN-CONTAINING PROTEIN-RELATED"/>
    <property type="match status" value="1"/>
</dbReference>
<dbReference type="InterPro" id="IPR029058">
    <property type="entry name" value="AB_hydrolase_fold"/>
</dbReference>
<dbReference type="InterPro" id="IPR000073">
    <property type="entry name" value="AB_hydrolase_1"/>
</dbReference>
<evidence type="ECO:0000313" key="3">
    <source>
        <dbReference type="Proteomes" id="UP000199152"/>
    </source>
</evidence>
<dbReference type="InterPro" id="IPR052897">
    <property type="entry name" value="Sec-Metab_Biosynth_Hydrolase"/>
</dbReference>
<reference evidence="2 3" key="1">
    <citation type="submission" date="2016-10" db="EMBL/GenBank/DDBJ databases">
        <authorList>
            <person name="de Groot N.N."/>
        </authorList>
    </citation>
    <scope>NUCLEOTIDE SEQUENCE [LARGE SCALE GENOMIC DNA]</scope>
    <source>
        <strain evidence="2 3">DSM 45317</strain>
    </source>
</reference>
<feature type="domain" description="AB hydrolase-1" evidence="1">
    <location>
        <begin position="18"/>
        <end position="234"/>
    </location>
</feature>
<evidence type="ECO:0000313" key="2">
    <source>
        <dbReference type="EMBL" id="SFL24354.1"/>
    </source>
</evidence>